<dbReference type="InterPro" id="IPR036291">
    <property type="entry name" value="NAD(P)-bd_dom_sf"/>
</dbReference>
<dbReference type="InterPro" id="IPR029903">
    <property type="entry name" value="RmlD-like-bd"/>
</dbReference>
<feature type="domain" description="RmlD-like substrate binding" evidence="3">
    <location>
        <begin position="1"/>
        <end position="223"/>
    </location>
</feature>
<evidence type="ECO:0000313" key="4">
    <source>
        <dbReference type="EMBL" id="UUF07730.1"/>
    </source>
</evidence>
<dbReference type="Gene3D" id="3.40.50.720">
    <property type="entry name" value="NAD(P)-binding Rossmann-like Domain"/>
    <property type="match status" value="1"/>
</dbReference>
<sequence length="281" mass="31734">MKFLILGANGMAGHMISTYLFEKGHTVTTLTKSPYEVGTNIVLDARDFDTLKAVIHQEFDVIINAIGVLNHAVDENLSDAILLNSYLPHFLQEQTRNSKTKIIHLSTDCVFSGVTGGYTETSPKDGLSCYSMTKNLGEIEGPKDLTIRTSIVGPDLNPSGIGLFNWFMKQTDPIKGYDHAIWTGVTTLALAQAIEIFSKGDLSGIYHLVNAQTISKYELLQLFNRLFKDDKLIISHDDTYYSDKSLVCTRIDEYFKVPSYEQMLFEMKQWIDTHLELYPHY</sequence>
<name>A0A9Q9CFP7_9FIRM</name>
<protein>
    <recommendedName>
        <fullName evidence="2">dTDP-4-dehydrorhamnose reductase</fullName>
        <ecNumber evidence="2">1.1.1.133</ecNumber>
    </recommendedName>
</protein>
<evidence type="ECO:0000256" key="2">
    <source>
        <dbReference type="RuleBase" id="RU364082"/>
    </source>
</evidence>
<accession>A0A9Q9CFP7</accession>
<gene>
    <name evidence="4" type="ORF">J0J70_08855</name>
</gene>
<evidence type="ECO:0000259" key="3">
    <source>
        <dbReference type="Pfam" id="PF04321"/>
    </source>
</evidence>
<dbReference type="GO" id="GO:0008831">
    <property type="term" value="F:dTDP-4-dehydrorhamnose reductase activity"/>
    <property type="evidence" value="ECO:0007669"/>
    <property type="project" value="UniProtKB-EC"/>
</dbReference>
<dbReference type="GO" id="GO:0019305">
    <property type="term" value="P:dTDP-rhamnose biosynthetic process"/>
    <property type="evidence" value="ECO:0007669"/>
    <property type="project" value="TreeGrafter"/>
</dbReference>
<reference evidence="4" key="1">
    <citation type="submission" date="2021-03" db="EMBL/GenBank/DDBJ databases">
        <title>Comparative Genomics and Metabolomics in the genus Turicibacter.</title>
        <authorList>
            <person name="Maki J."/>
            <person name="Looft T."/>
        </authorList>
    </citation>
    <scope>NUCLEOTIDE SEQUENCE</scope>
    <source>
        <strain evidence="4">ISU324</strain>
    </source>
</reference>
<organism evidence="4 5">
    <name type="scientific">Turicibacter bilis</name>
    <dbReference type="NCBI Taxonomy" id="2735723"/>
    <lineage>
        <taxon>Bacteria</taxon>
        <taxon>Bacillati</taxon>
        <taxon>Bacillota</taxon>
        <taxon>Erysipelotrichia</taxon>
        <taxon>Erysipelotrichales</taxon>
        <taxon>Turicibacteraceae</taxon>
        <taxon>Turicibacter</taxon>
    </lineage>
</organism>
<dbReference type="RefSeq" id="WP_212724205.1">
    <property type="nucleotide sequence ID" value="NZ_CP071250.1"/>
</dbReference>
<dbReference type="Proteomes" id="UP001058072">
    <property type="component" value="Chromosome"/>
</dbReference>
<comment type="similarity">
    <text evidence="1 2">Belongs to the dTDP-4-dehydrorhamnose reductase family.</text>
</comment>
<evidence type="ECO:0000313" key="5">
    <source>
        <dbReference type="Proteomes" id="UP001058072"/>
    </source>
</evidence>
<dbReference type="EMBL" id="CP071250">
    <property type="protein sequence ID" value="UUF07730.1"/>
    <property type="molecule type" value="Genomic_DNA"/>
</dbReference>
<dbReference type="PANTHER" id="PTHR10491">
    <property type="entry name" value="DTDP-4-DEHYDRORHAMNOSE REDUCTASE"/>
    <property type="match status" value="1"/>
</dbReference>
<dbReference type="SUPFAM" id="SSF51735">
    <property type="entry name" value="NAD(P)-binding Rossmann-fold domains"/>
    <property type="match status" value="1"/>
</dbReference>
<dbReference type="AlphaFoldDB" id="A0A9Q9CFP7"/>
<dbReference type="GO" id="GO:0005829">
    <property type="term" value="C:cytosol"/>
    <property type="evidence" value="ECO:0007669"/>
    <property type="project" value="TreeGrafter"/>
</dbReference>
<dbReference type="InterPro" id="IPR005913">
    <property type="entry name" value="dTDP_dehydrorham_reduct"/>
</dbReference>
<dbReference type="EC" id="1.1.1.133" evidence="2"/>
<keyword evidence="2" id="KW-0521">NADP</keyword>
<comment type="function">
    <text evidence="2">Catalyzes the reduction of dTDP-6-deoxy-L-lyxo-4-hexulose to yield dTDP-L-rhamnose.</text>
</comment>
<comment type="pathway">
    <text evidence="2">Carbohydrate biosynthesis; dTDP-L-rhamnose biosynthesis.</text>
</comment>
<dbReference type="PANTHER" id="PTHR10491:SF4">
    <property type="entry name" value="METHIONINE ADENOSYLTRANSFERASE 2 SUBUNIT BETA"/>
    <property type="match status" value="1"/>
</dbReference>
<evidence type="ECO:0000256" key="1">
    <source>
        <dbReference type="ARBA" id="ARBA00010944"/>
    </source>
</evidence>
<dbReference type="Pfam" id="PF04321">
    <property type="entry name" value="RmlD_sub_bind"/>
    <property type="match status" value="1"/>
</dbReference>
<keyword evidence="2" id="KW-0560">Oxidoreductase</keyword>
<dbReference type="CDD" id="cd05254">
    <property type="entry name" value="dTDP_HR_like_SDR_e"/>
    <property type="match status" value="1"/>
</dbReference>
<proteinExistence type="inferred from homology"/>